<reference evidence="1 2" key="1">
    <citation type="journal article" date="2022" name="bioRxiv">
        <title>The genome of the oomycete Peronosclerospora sorghi, a cosmopolitan pathogen of maize and sorghum, is inflated with dispersed pseudogenes.</title>
        <authorList>
            <person name="Fletcher K."/>
            <person name="Martin F."/>
            <person name="Isakeit T."/>
            <person name="Cavanaugh K."/>
            <person name="Magill C."/>
            <person name="Michelmore R."/>
        </authorList>
    </citation>
    <scope>NUCLEOTIDE SEQUENCE [LARGE SCALE GENOMIC DNA]</scope>
    <source>
        <strain evidence="1">P6</strain>
    </source>
</reference>
<dbReference type="Proteomes" id="UP001163321">
    <property type="component" value="Chromosome 9"/>
</dbReference>
<comment type="caution">
    <text evidence="1">The sequence shown here is derived from an EMBL/GenBank/DDBJ whole genome shotgun (WGS) entry which is preliminary data.</text>
</comment>
<sequence length="134" mass="14910">MTDATVPRRFGFKGSTISQLPTTTTSLASIKTKTSTLQSTDVDDSTSDTTMNGVPIDIDVRVLEKFKETFGEETIREFSNLSAAMDDKITEIKTALGRRLAVLEHAAKTKDHSEAERRQLKVDLDIMQKSMKQI</sequence>
<protein>
    <submittedName>
        <fullName evidence="1">Uncharacterized protein</fullName>
    </submittedName>
</protein>
<evidence type="ECO:0000313" key="2">
    <source>
        <dbReference type="Proteomes" id="UP001163321"/>
    </source>
</evidence>
<accession>A0ACC0VI40</accession>
<name>A0ACC0VI40_9STRA</name>
<dbReference type="EMBL" id="CM047588">
    <property type="protein sequence ID" value="KAI9906099.1"/>
    <property type="molecule type" value="Genomic_DNA"/>
</dbReference>
<gene>
    <name evidence="1" type="ORF">PsorP6_014010</name>
</gene>
<evidence type="ECO:0000313" key="1">
    <source>
        <dbReference type="EMBL" id="KAI9906099.1"/>
    </source>
</evidence>
<proteinExistence type="predicted"/>
<organism evidence="1 2">
    <name type="scientific">Peronosclerospora sorghi</name>
    <dbReference type="NCBI Taxonomy" id="230839"/>
    <lineage>
        <taxon>Eukaryota</taxon>
        <taxon>Sar</taxon>
        <taxon>Stramenopiles</taxon>
        <taxon>Oomycota</taxon>
        <taxon>Peronosporomycetes</taxon>
        <taxon>Peronosporales</taxon>
        <taxon>Peronosporaceae</taxon>
        <taxon>Peronosclerospora</taxon>
    </lineage>
</organism>
<keyword evidence="2" id="KW-1185">Reference proteome</keyword>